<dbReference type="EMBL" id="FCQH01000016">
    <property type="protein sequence ID" value="CVL05341.1"/>
    <property type="molecule type" value="Genomic_DNA"/>
</dbReference>
<feature type="chain" id="PRO_5012747158" evidence="2">
    <location>
        <begin position="19"/>
        <end position="297"/>
    </location>
</feature>
<evidence type="ECO:0000256" key="1">
    <source>
        <dbReference type="SAM" id="MobiDB-lite"/>
    </source>
</evidence>
<evidence type="ECO:0000313" key="4">
    <source>
        <dbReference type="Proteomes" id="UP000184255"/>
    </source>
</evidence>
<dbReference type="RefSeq" id="XP_041689251.1">
    <property type="nucleotide sequence ID" value="XM_041823696.1"/>
</dbReference>
<evidence type="ECO:0000313" key="3">
    <source>
        <dbReference type="EMBL" id="CVL05341.1"/>
    </source>
</evidence>
<dbReference type="Proteomes" id="UP000184255">
    <property type="component" value="Unassembled WGS sequence"/>
</dbReference>
<dbReference type="GeneID" id="65090052"/>
<proteinExistence type="predicted"/>
<feature type="signal peptide" evidence="2">
    <location>
        <begin position="1"/>
        <end position="18"/>
    </location>
</feature>
<sequence>MYTRAFLSLAIGLIGAAASPCKPLTSGSALSSATLTSSVAEPTVSSSVESIVAETSTSAESLVTDTATSTATDSTTIDLSTTLALTTTSADSTTLFTSETSAATTEFSSTETTADTTTADATTTTSDAPPVITTFAIIAGSGPAANRNLRSDNSFGTPIYFGSGVTLPAQHYNIDAATGQIKSGSKSICAWFNNSDMTKAYITACTSDNEDVSKGVVHLTCQAGTEGSALQCSVPVLSCVQQGRGVQTCSATSGTLSHFSMEGDVGMVYIVGDGFTGINQTPVDLVVDQAAVAAPTP</sequence>
<keyword evidence="2" id="KW-0732">Signal</keyword>
<dbReference type="VEuPathDB" id="FungiDB:FMAN_10799"/>
<evidence type="ECO:0000256" key="2">
    <source>
        <dbReference type="SAM" id="SignalP"/>
    </source>
</evidence>
<protein>
    <submittedName>
        <fullName evidence="3">Uncharacterized protein</fullName>
    </submittedName>
</protein>
<feature type="region of interest" description="Disordered" evidence="1">
    <location>
        <begin position="101"/>
        <end position="125"/>
    </location>
</feature>
<name>A0A1L7UCU0_FUSMA</name>
<reference evidence="4" key="1">
    <citation type="journal article" date="2016" name="Genome Biol. Evol.">
        <title>Comparative 'omics' of the Fusarium fujikuroi species complex highlights differences in genetic potential and metabolite synthesis.</title>
        <authorList>
            <person name="Niehaus E.-M."/>
            <person name="Muensterkoetter M."/>
            <person name="Proctor R.H."/>
            <person name="Brown D.W."/>
            <person name="Sharon A."/>
            <person name="Idan Y."/>
            <person name="Oren-Young L."/>
            <person name="Sieber C.M."/>
            <person name="Novak O."/>
            <person name="Pencik A."/>
            <person name="Tarkowska D."/>
            <person name="Hromadova K."/>
            <person name="Freeman S."/>
            <person name="Maymon M."/>
            <person name="Elazar M."/>
            <person name="Youssef S.A."/>
            <person name="El-Shabrawy E.S.M."/>
            <person name="Shalaby A.B.A."/>
            <person name="Houterman P."/>
            <person name="Brock N.L."/>
            <person name="Burkhardt I."/>
            <person name="Tsavkelova E.A."/>
            <person name="Dickschat J.S."/>
            <person name="Galuszka P."/>
            <person name="Gueldener U."/>
            <person name="Tudzynski B."/>
        </authorList>
    </citation>
    <scope>NUCLEOTIDE SEQUENCE [LARGE SCALE GENOMIC DNA]</scope>
    <source>
        <strain evidence="4">MRC7560</strain>
    </source>
</reference>
<keyword evidence="4" id="KW-1185">Reference proteome</keyword>
<accession>A0A1L7UCU0</accession>
<organism evidence="3 4">
    <name type="scientific">Fusarium mangiferae</name>
    <name type="common">Mango malformation disease fungus</name>
    <dbReference type="NCBI Taxonomy" id="192010"/>
    <lineage>
        <taxon>Eukaryota</taxon>
        <taxon>Fungi</taxon>
        <taxon>Dikarya</taxon>
        <taxon>Ascomycota</taxon>
        <taxon>Pezizomycotina</taxon>
        <taxon>Sordariomycetes</taxon>
        <taxon>Hypocreomycetidae</taxon>
        <taxon>Hypocreales</taxon>
        <taxon>Nectriaceae</taxon>
        <taxon>Fusarium</taxon>
        <taxon>Fusarium fujikuroi species complex</taxon>
    </lineage>
</organism>
<dbReference type="AlphaFoldDB" id="A0A1L7UCU0"/>
<comment type="caution">
    <text evidence="3">The sequence shown here is derived from an EMBL/GenBank/DDBJ whole genome shotgun (WGS) entry which is preliminary data.</text>
</comment>
<gene>
    <name evidence="3" type="ORF">FMAN_10799</name>
</gene>